<dbReference type="PROSITE" id="PS51296">
    <property type="entry name" value="RIESKE"/>
    <property type="match status" value="1"/>
</dbReference>
<evidence type="ECO:0000256" key="6">
    <source>
        <dbReference type="ARBA" id="ARBA00023014"/>
    </source>
</evidence>
<dbReference type="GO" id="GO:0005506">
    <property type="term" value="F:iron ion binding"/>
    <property type="evidence" value="ECO:0007669"/>
    <property type="project" value="InterPro"/>
</dbReference>
<dbReference type="InterPro" id="IPR036922">
    <property type="entry name" value="Rieske_2Fe-2S_sf"/>
</dbReference>
<accession>A0A5B8FR56</accession>
<dbReference type="Pfam" id="PF00848">
    <property type="entry name" value="Ring_hydroxyl_A"/>
    <property type="match status" value="1"/>
</dbReference>
<dbReference type="KEGG" id="ppru:FDP22_03075"/>
<keyword evidence="6" id="KW-0411">Iron-sulfur</keyword>
<evidence type="ECO:0000256" key="1">
    <source>
        <dbReference type="ARBA" id="ARBA00001962"/>
    </source>
</evidence>
<dbReference type="PANTHER" id="PTHR43756">
    <property type="entry name" value="CHOLINE MONOOXYGENASE, CHLOROPLASTIC"/>
    <property type="match status" value="1"/>
</dbReference>
<dbReference type="PRINTS" id="PR00090">
    <property type="entry name" value="RNGDIOXGNASE"/>
</dbReference>
<dbReference type="EMBL" id="CP040818">
    <property type="protein sequence ID" value="QDL90855.1"/>
    <property type="molecule type" value="Genomic_DNA"/>
</dbReference>
<dbReference type="AlphaFoldDB" id="A0A5B8FR56"/>
<dbReference type="Gene3D" id="2.102.10.10">
    <property type="entry name" value="Rieske [2Fe-2S] iron-sulphur domain"/>
    <property type="match status" value="1"/>
</dbReference>
<evidence type="ECO:0000256" key="3">
    <source>
        <dbReference type="ARBA" id="ARBA00022723"/>
    </source>
</evidence>
<proteinExistence type="predicted"/>
<reference evidence="8 9" key="1">
    <citation type="submission" date="2019-06" db="EMBL/GenBank/DDBJ databases">
        <title>Genome sequence of Rhodobacteraceae bacterium D4M1.</title>
        <authorList>
            <person name="Cao J."/>
        </authorList>
    </citation>
    <scope>NUCLEOTIDE SEQUENCE [LARGE SCALE GENOMIC DNA]</scope>
    <source>
        <strain evidence="8 9">D4M1</strain>
    </source>
</reference>
<sequence>MGLDLPAPAPASDDPFEGLRAVAALPFERARSMPPAVYTSPAFHAAEQRGIFAQDWICVGRAGQLARPGDYLTAEIAGQPVIVLRDGEGAIRALSNVCLHRMSVLLEGAGNTRSIVCPYHAWTYNLDGSLRGAPIMSDNLDFCRDQRLPQLRAEVWQGWIMVTLNPDAPPVAERLARLEPMIAPFGLADYTELFHETHRWDTNWKVLCENFMESYHLPACHAGTIGGVTEIDGHFFTEDEEAFNLHYLTKDPSFVLGNAHPDNTRLTGEWRGRTAIVAVYPSLLITATPGYFWYLSLLPHGTGQVDITFGGGLAPEFVGAPEARESFAKLHALLTEVNREDRGCTERVFRGLNAPLAKAGHLSRLERPLYDFAQFLAARLAPGPARG</sequence>
<organism evidence="8 9">
    <name type="scientific">Paroceanicella profunda</name>
    <dbReference type="NCBI Taxonomy" id="2579971"/>
    <lineage>
        <taxon>Bacteria</taxon>
        <taxon>Pseudomonadati</taxon>
        <taxon>Pseudomonadota</taxon>
        <taxon>Alphaproteobacteria</taxon>
        <taxon>Rhodobacterales</taxon>
        <taxon>Paracoccaceae</taxon>
        <taxon>Paroceanicella</taxon>
    </lineage>
</organism>
<dbReference type="InterPro" id="IPR001663">
    <property type="entry name" value="Rng_hydr_dOase-A"/>
</dbReference>
<keyword evidence="4" id="KW-0560">Oxidoreductase</keyword>
<dbReference type="GO" id="GO:0051537">
    <property type="term" value="F:2 iron, 2 sulfur cluster binding"/>
    <property type="evidence" value="ECO:0007669"/>
    <property type="project" value="UniProtKB-KW"/>
</dbReference>
<dbReference type="PANTHER" id="PTHR43756:SF5">
    <property type="entry name" value="CHOLINE MONOOXYGENASE, CHLOROPLASTIC"/>
    <property type="match status" value="1"/>
</dbReference>
<gene>
    <name evidence="8" type="ORF">FDP22_03075</name>
</gene>
<evidence type="ECO:0000256" key="2">
    <source>
        <dbReference type="ARBA" id="ARBA00022714"/>
    </source>
</evidence>
<keyword evidence="3" id="KW-0479">Metal-binding</keyword>
<evidence type="ECO:0000259" key="7">
    <source>
        <dbReference type="PROSITE" id="PS51296"/>
    </source>
</evidence>
<dbReference type="SUPFAM" id="SSF50022">
    <property type="entry name" value="ISP domain"/>
    <property type="match status" value="1"/>
</dbReference>
<dbReference type="InterPro" id="IPR015879">
    <property type="entry name" value="Ring_hydroxy_dOase_asu_C_dom"/>
</dbReference>
<keyword evidence="9" id="KW-1185">Reference proteome</keyword>
<keyword evidence="5" id="KW-0408">Iron</keyword>
<dbReference type="GO" id="GO:0016491">
    <property type="term" value="F:oxidoreductase activity"/>
    <property type="evidence" value="ECO:0007669"/>
    <property type="project" value="UniProtKB-KW"/>
</dbReference>
<protein>
    <submittedName>
        <fullName evidence="8">Rieske 2Fe-2S domain-containing protein</fullName>
    </submittedName>
</protein>
<keyword evidence="2" id="KW-0001">2Fe-2S</keyword>
<dbReference type="Pfam" id="PF00355">
    <property type="entry name" value="Rieske"/>
    <property type="match status" value="1"/>
</dbReference>
<dbReference type="RefSeq" id="WP_138577628.1">
    <property type="nucleotide sequence ID" value="NZ_CP040818.1"/>
</dbReference>
<evidence type="ECO:0000313" key="9">
    <source>
        <dbReference type="Proteomes" id="UP000305888"/>
    </source>
</evidence>
<comment type="cofactor">
    <cofactor evidence="1">
        <name>Fe cation</name>
        <dbReference type="ChEBI" id="CHEBI:24875"/>
    </cofactor>
</comment>
<evidence type="ECO:0000313" key="8">
    <source>
        <dbReference type="EMBL" id="QDL90855.1"/>
    </source>
</evidence>
<dbReference type="OrthoDB" id="7456916at2"/>
<dbReference type="InterPro" id="IPR017941">
    <property type="entry name" value="Rieske_2Fe-2S"/>
</dbReference>
<dbReference type="Proteomes" id="UP000305888">
    <property type="component" value="Chromosome"/>
</dbReference>
<dbReference type="CDD" id="cd03469">
    <property type="entry name" value="Rieske_RO_Alpha_N"/>
    <property type="match status" value="1"/>
</dbReference>
<dbReference type="Gene3D" id="3.90.380.10">
    <property type="entry name" value="Naphthalene 1,2-dioxygenase Alpha Subunit, Chain A, domain 1"/>
    <property type="match status" value="2"/>
</dbReference>
<dbReference type="CDD" id="cd08885">
    <property type="entry name" value="RHO_alpha_C_1"/>
    <property type="match status" value="1"/>
</dbReference>
<feature type="domain" description="Rieske" evidence="7">
    <location>
        <begin position="56"/>
        <end position="162"/>
    </location>
</feature>
<dbReference type="SUPFAM" id="SSF55961">
    <property type="entry name" value="Bet v1-like"/>
    <property type="match status" value="1"/>
</dbReference>
<evidence type="ECO:0000256" key="4">
    <source>
        <dbReference type="ARBA" id="ARBA00023002"/>
    </source>
</evidence>
<name>A0A5B8FR56_9RHOB</name>
<evidence type="ECO:0000256" key="5">
    <source>
        <dbReference type="ARBA" id="ARBA00023004"/>
    </source>
</evidence>